<dbReference type="InterPro" id="IPR035965">
    <property type="entry name" value="PAS-like_dom_sf"/>
</dbReference>
<organism evidence="2 3">
    <name type="scientific">Entomortierella chlamydospora</name>
    <dbReference type="NCBI Taxonomy" id="101097"/>
    <lineage>
        <taxon>Eukaryota</taxon>
        <taxon>Fungi</taxon>
        <taxon>Fungi incertae sedis</taxon>
        <taxon>Mucoromycota</taxon>
        <taxon>Mortierellomycotina</taxon>
        <taxon>Mortierellomycetes</taxon>
        <taxon>Mortierellales</taxon>
        <taxon>Mortierellaceae</taxon>
        <taxon>Entomortierella</taxon>
    </lineage>
</organism>
<dbReference type="SMART" id="SM00091">
    <property type="entry name" value="PAS"/>
    <property type="match status" value="2"/>
</dbReference>
<accession>A0A9P6MU35</accession>
<comment type="caution">
    <text evidence="2">The sequence shown here is derived from an EMBL/GenBank/DDBJ whole genome shotgun (WGS) entry which is preliminary data.</text>
</comment>
<gene>
    <name evidence="2" type="ORF">BGZ80_010964</name>
</gene>
<dbReference type="Gene3D" id="3.30.450.20">
    <property type="entry name" value="PAS domain"/>
    <property type="match status" value="1"/>
</dbReference>
<evidence type="ECO:0000259" key="1">
    <source>
        <dbReference type="PROSITE" id="PS50112"/>
    </source>
</evidence>
<protein>
    <recommendedName>
        <fullName evidence="1">PAS domain-containing protein</fullName>
    </recommendedName>
</protein>
<keyword evidence="3" id="KW-1185">Reference proteome</keyword>
<dbReference type="CDD" id="cd00130">
    <property type="entry name" value="PAS"/>
    <property type="match status" value="2"/>
</dbReference>
<evidence type="ECO:0000313" key="3">
    <source>
        <dbReference type="Proteomes" id="UP000703661"/>
    </source>
</evidence>
<dbReference type="Proteomes" id="UP000703661">
    <property type="component" value="Unassembled WGS sequence"/>
</dbReference>
<proteinExistence type="predicted"/>
<dbReference type="Pfam" id="PF08447">
    <property type="entry name" value="PAS_3"/>
    <property type="match status" value="1"/>
</dbReference>
<dbReference type="EMBL" id="JAAAID010000823">
    <property type="protein sequence ID" value="KAG0013614.1"/>
    <property type="molecule type" value="Genomic_DNA"/>
</dbReference>
<dbReference type="NCBIfam" id="TIGR00229">
    <property type="entry name" value="sensory_box"/>
    <property type="match status" value="1"/>
</dbReference>
<feature type="domain" description="PAS" evidence="1">
    <location>
        <begin position="19"/>
        <end position="65"/>
    </location>
</feature>
<reference evidence="2" key="1">
    <citation type="journal article" date="2020" name="Fungal Divers.">
        <title>Resolving the Mortierellaceae phylogeny through synthesis of multi-gene phylogenetics and phylogenomics.</title>
        <authorList>
            <person name="Vandepol N."/>
            <person name="Liber J."/>
            <person name="Desiro A."/>
            <person name="Na H."/>
            <person name="Kennedy M."/>
            <person name="Barry K."/>
            <person name="Grigoriev I.V."/>
            <person name="Miller A.N."/>
            <person name="O'Donnell K."/>
            <person name="Stajich J.E."/>
            <person name="Bonito G."/>
        </authorList>
    </citation>
    <scope>NUCLEOTIDE SEQUENCE</scope>
    <source>
        <strain evidence="2">NRRL 2769</strain>
    </source>
</reference>
<dbReference type="InterPro" id="IPR000014">
    <property type="entry name" value="PAS"/>
</dbReference>
<dbReference type="PROSITE" id="PS50112">
    <property type="entry name" value="PAS"/>
    <property type="match status" value="1"/>
</dbReference>
<sequence length="386" mass="43453">MFQPYSYIAFHDTTPRATFLWLSPAISYILGYEPEELIGTSPYDIILREDIDMTQSAHKEVAMDDLVAGQVSFRFIAKNGSYVPISLLMNVCYDIGITCGTLLNANDYVQFAAPSTAMGYNLGSRKKEFERIKRHHKAFQADSNLWNAHGFETEPRVCMILNRFTRNLIVMYASSACEIIFNIKPEQIEGKPILLFVRADELGSFVEQVDVSKSSGAIMQIRFWFQSPNMSHEIPCEAVLFGSTDGIVAVMRRCKPFVRRHLIGNGSANSEYYSPASSHTTQNASWSSCSTASSSLPSSFSMSRSLTQAKLKSIKIVDRNDGNIRPLEEVLPVHASEIDIDTQRLGIRDISKQDYVDDYDDDDNDDDDYNGVGDGTVYIQERMREL</sequence>
<dbReference type="SUPFAM" id="SSF55785">
    <property type="entry name" value="PYP-like sensor domain (PAS domain)"/>
    <property type="match status" value="2"/>
</dbReference>
<dbReference type="AlphaFoldDB" id="A0A9P6MU35"/>
<evidence type="ECO:0000313" key="2">
    <source>
        <dbReference type="EMBL" id="KAG0013614.1"/>
    </source>
</evidence>
<dbReference type="InterPro" id="IPR013655">
    <property type="entry name" value="PAS_fold_3"/>
</dbReference>
<name>A0A9P6MU35_9FUNG</name>